<gene>
    <name evidence="2" type="ORF">AVL55_01685</name>
</gene>
<proteinExistence type="predicted"/>
<reference evidence="2 3" key="1">
    <citation type="submission" date="2015-12" db="EMBL/GenBank/DDBJ databases">
        <authorList>
            <person name="Shamseldin A."/>
            <person name="Moawad H."/>
            <person name="Abd El-Rahim W.M."/>
            <person name="Sadowsky M.J."/>
        </authorList>
    </citation>
    <scope>NUCLEOTIDE SEQUENCE [LARGE SCALE GENOMIC DNA]</scope>
    <source>
        <strain evidence="2 3">D7</strain>
    </source>
</reference>
<feature type="transmembrane region" description="Helical" evidence="1">
    <location>
        <begin position="34"/>
        <end position="51"/>
    </location>
</feature>
<keyword evidence="1" id="KW-0812">Transmembrane</keyword>
<accession>A0A126PW04</accession>
<evidence type="ECO:0000256" key="1">
    <source>
        <dbReference type="SAM" id="Phobius"/>
    </source>
</evidence>
<dbReference type="EMBL" id="CP014323">
    <property type="protein sequence ID" value="AMJ96990.1"/>
    <property type="molecule type" value="Genomic_DNA"/>
</dbReference>
<name>A0A126PW04_ALTMA</name>
<evidence type="ECO:0000313" key="2">
    <source>
        <dbReference type="EMBL" id="AMJ96990.1"/>
    </source>
</evidence>
<evidence type="ECO:0000313" key="3">
    <source>
        <dbReference type="Proteomes" id="UP000063991"/>
    </source>
</evidence>
<dbReference type="Proteomes" id="UP000063991">
    <property type="component" value="Chromosome"/>
</dbReference>
<protein>
    <submittedName>
        <fullName evidence="2">Uncharacterized protein</fullName>
    </submittedName>
</protein>
<sequence length="146" mass="16438">MQRKPIDKALFLGVPAFLLALFILNITAEGEVKLAATLGSVGLCIGFFSYLRSRRFGNRYPIEKLIEKDGDFVVFHFLQGLDRQPLRVNANTIYALNFSHHYLGVILASANGKGFDFHYPHKEAVIKARLREVLGDDGFNKVKKNV</sequence>
<dbReference type="AlphaFoldDB" id="A0A126PW04"/>
<feature type="transmembrane region" description="Helical" evidence="1">
    <location>
        <begin position="9"/>
        <end position="28"/>
    </location>
</feature>
<dbReference type="RefSeq" id="WP_061094036.1">
    <property type="nucleotide sequence ID" value="NZ_CP014323.1"/>
</dbReference>
<organism evidence="2 3">
    <name type="scientific">Alteromonas macleodii</name>
    <name type="common">Pseudoalteromonas macleodii</name>
    <dbReference type="NCBI Taxonomy" id="28108"/>
    <lineage>
        <taxon>Bacteria</taxon>
        <taxon>Pseudomonadati</taxon>
        <taxon>Pseudomonadota</taxon>
        <taxon>Gammaproteobacteria</taxon>
        <taxon>Alteromonadales</taxon>
        <taxon>Alteromonadaceae</taxon>
        <taxon>Alteromonas/Salinimonas group</taxon>
        <taxon>Alteromonas</taxon>
    </lineage>
</organism>
<keyword evidence="1" id="KW-0472">Membrane</keyword>
<dbReference type="OrthoDB" id="6332214at2"/>
<keyword evidence="1" id="KW-1133">Transmembrane helix</keyword>